<evidence type="ECO:0000313" key="3">
    <source>
        <dbReference type="Proteomes" id="UP000694546"/>
    </source>
</evidence>
<dbReference type="GeneTree" id="ENSGT00940000155648"/>
<accession>A0A8C5AL85</accession>
<gene>
    <name evidence="2" type="primary">ppp1r3c2b</name>
</gene>
<evidence type="ECO:0000259" key="1">
    <source>
        <dbReference type="PROSITE" id="PS51159"/>
    </source>
</evidence>
<evidence type="ECO:0000313" key="2">
    <source>
        <dbReference type="Ensembl" id="ENSGMOP00000033543.1"/>
    </source>
</evidence>
<dbReference type="GO" id="GO:0000164">
    <property type="term" value="C:protein phosphatase type 1 complex"/>
    <property type="evidence" value="ECO:0007669"/>
    <property type="project" value="TreeGrafter"/>
</dbReference>
<dbReference type="PANTHER" id="PTHR12307">
    <property type="entry name" value="PROTEIN PHOSPHATASE 1 REGULATORY SUBUNIT"/>
    <property type="match status" value="1"/>
</dbReference>
<dbReference type="Ensembl" id="ENSGMOT00000074875.1">
    <property type="protein sequence ID" value="ENSGMOP00000033543.1"/>
    <property type="gene ID" value="ENSGMOG00000035627.1"/>
</dbReference>
<dbReference type="PANTHER" id="PTHR12307:SF49">
    <property type="entry name" value="PROTEIN PHOSPHATASE 1 REGULATORY SUBUNIT"/>
    <property type="match status" value="1"/>
</dbReference>
<dbReference type="Gene3D" id="2.60.40.2440">
    <property type="entry name" value="Carbohydrate binding type-21 domain"/>
    <property type="match status" value="1"/>
</dbReference>
<dbReference type="InterPro" id="IPR005036">
    <property type="entry name" value="CBM21_dom"/>
</dbReference>
<keyword evidence="3" id="KW-1185">Reference proteome</keyword>
<sequence length="322" mass="35971">MMVQPALRHGTNRKMTDTTALPEVILGSRAQTAGLMEIAVRLCLNQRQELCPHVWVPILKPQRPCIRPPPKTLCPEYVDPLLSLIMDDILLDDDDDDDYSAGGPVKNKRVVFADSKGLSLTAVRLFSEDQDSEHFSLRPPGPPPSLQRLGAVIKTVLSTDDCYSCTVATCCPGTRLQLDFPQPSADFQALRSRLARDMVVLESCAVLTESAVLRGTARVKNVSLHKDVRIRVTFDSWQSYRDVPCTYLPTRYGGPQTDIFEFIVPVPKVLDAKKRIEFCLSYLPDGHSQPFWDNNEGQNYGVLICVSSHRCPGRTATPRINY</sequence>
<dbReference type="InterPro" id="IPR038175">
    <property type="entry name" value="CBM21_dom_sf"/>
</dbReference>
<dbReference type="GO" id="GO:0005979">
    <property type="term" value="P:regulation of glycogen biosynthetic process"/>
    <property type="evidence" value="ECO:0007669"/>
    <property type="project" value="TreeGrafter"/>
</dbReference>
<proteinExistence type="predicted"/>
<dbReference type="OMA" id="NCAVTEQ"/>
<reference evidence="2" key="2">
    <citation type="submission" date="2025-09" db="UniProtKB">
        <authorList>
            <consortium name="Ensembl"/>
        </authorList>
    </citation>
    <scope>IDENTIFICATION</scope>
</reference>
<dbReference type="OrthoDB" id="1881at2759"/>
<dbReference type="InterPro" id="IPR050782">
    <property type="entry name" value="PP1_regulatory_subunit_3"/>
</dbReference>
<feature type="domain" description="CBM21" evidence="1">
    <location>
        <begin position="191"/>
        <end position="303"/>
    </location>
</feature>
<protein>
    <recommendedName>
        <fullName evidence="1">CBM21 domain-containing protein</fullName>
    </recommendedName>
</protein>
<dbReference type="PROSITE" id="PS51159">
    <property type="entry name" value="CBM21"/>
    <property type="match status" value="1"/>
</dbReference>
<dbReference type="Proteomes" id="UP000694546">
    <property type="component" value="Chromosome 6"/>
</dbReference>
<name>A0A8C5AL85_GADMO</name>
<dbReference type="GO" id="GO:0008157">
    <property type="term" value="F:protein phosphatase 1 binding"/>
    <property type="evidence" value="ECO:0007669"/>
    <property type="project" value="TreeGrafter"/>
</dbReference>
<dbReference type="GO" id="GO:2001069">
    <property type="term" value="F:glycogen binding"/>
    <property type="evidence" value="ECO:0007669"/>
    <property type="project" value="TreeGrafter"/>
</dbReference>
<dbReference type="Pfam" id="PF03370">
    <property type="entry name" value="CBM_21"/>
    <property type="match status" value="1"/>
</dbReference>
<reference evidence="2" key="1">
    <citation type="submission" date="2025-08" db="UniProtKB">
        <authorList>
            <consortium name="Ensembl"/>
        </authorList>
    </citation>
    <scope>IDENTIFICATION</scope>
</reference>
<dbReference type="AlphaFoldDB" id="A0A8C5AL85"/>
<organism evidence="2 3">
    <name type="scientific">Gadus morhua</name>
    <name type="common">Atlantic cod</name>
    <dbReference type="NCBI Taxonomy" id="8049"/>
    <lineage>
        <taxon>Eukaryota</taxon>
        <taxon>Metazoa</taxon>
        <taxon>Chordata</taxon>
        <taxon>Craniata</taxon>
        <taxon>Vertebrata</taxon>
        <taxon>Euteleostomi</taxon>
        <taxon>Actinopterygii</taxon>
        <taxon>Neopterygii</taxon>
        <taxon>Teleostei</taxon>
        <taxon>Neoteleostei</taxon>
        <taxon>Acanthomorphata</taxon>
        <taxon>Zeiogadaria</taxon>
        <taxon>Gadariae</taxon>
        <taxon>Gadiformes</taxon>
        <taxon>Gadoidei</taxon>
        <taxon>Gadidae</taxon>
        <taxon>Gadus</taxon>
    </lineage>
</organism>